<dbReference type="Pfam" id="PF17261">
    <property type="entry name" value="DUF5327"/>
    <property type="match status" value="1"/>
</dbReference>
<organism evidence="2 3">
    <name type="scientific">Salipaludibacillus aurantiacus</name>
    <dbReference type="NCBI Taxonomy" id="1601833"/>
    <lineage>
        <taxon>Bacteria</taxon>
        <taxon>Bacillati</taxon>
        <taxon>Bacillota</taxon>
        <taxon>Bacilli</taxon>
        <taxon>Bacillales</taxon>
        <taxon>Bacillaceae</taxon>
    </lineage>
</organism>
<evidence type="ECO:0000256" key="1">
    <source>
        <dbReference type="SAM" id="MobiDB-lite"/>
    </source>
</evidence>
<gene>
    <name evidence="2" type="ORF">SAMN05518684_11032</name>
</gene>
<dbReference type="EMBL" id="FOGT01000010">
    <property type="protein sequence ID" value="SES18607.1"/>
    <property type="molecule type" value="Genomic_DNA"/>
</dbReference>
<dbReference type="Proteomes" id="UP000198571">
    <property type="component" value="Unassembled WGS sequence"/>
</dbReference>
<keyword evidence="3" id="KW-1185">Reference proteome</keyword>
<name>A0A1H9VBI9_9BACI</name>
<protein>
    <recommendedName>
        <fullName evidence="4">YwdI family protein</fullName>
    </recommendedName>
</protein>
<feature type="region of interest" description="Disordered" evidence="1">
    <location>
        <begin position="73"/>
        <end position="108"/>
    </location>
</feature>
<evidence type="ECO:0008006" key="4">
    <source>
        <dbReference type="Google" id="ProtNLM"/>
    </source>
</evidence>
<evidence type="ECO:0000313" key="2">
    <source>
        <dbReference type="EMBL" id="SES18607.1"/>
    </source>
</evidence>
<sequence>MEIPAKLVLRKMEEELAKLKHAVNESGKSDDYRQYAQALKTYCDLILDSEERAAEQPSGDVRQPSAADIKMMMGDMEEDRPAAKTGNKKKQTIYDKSDEPESDSLFDF</sequence>
<dbReference type="RefSeq" id="WP_093052882.1">
    <property type="nucleotide sequence ID" value="NZ_FOGT01000010.1"/>
</dbReference>
<dbReference type="AlphaFoldDB" id="A0A1H9VBI9"/>
<accession>A0A1H9VBI9</accession>
<evidence type="ECO:0000313" key="3">
    <source>
        <dbReference type="Proteomes" id="UP000198571"/>
    </source>
</evidence>
<dbReference type="OrthoDB" id="2884526at2"/>
<proteinExistence type="predicted"/>
<dbReference type="InterPro" id="IPR035218">
    <property type="entry name" value="DUF5327"/>
</dbReference>
<reference evidence="3" key="1">
    <citation type="submission" date="2016-10" db="EMBL/GenBank/DDBJ databases">
        <authorList>
            <person name="Varghese N."/>
            <person name="Submissions S."/>
        </authorList>
    </citation>
    <scope>NUCLEOTIDE SEQUENCE [LARGE SCALE GENOMIC DNA]</scope>
    <source>
        <strain evidence="3">S9</strain>
    </source>
</reference>
<dbReference type="STRING" id="1601833.SAMN05518684_11032"/>